<keyword evidence="2" id="KW-0472">Membrane</keyword>
<dbReference type="AlphaFoldDB" id="A0A2M8EKB4"/>
<evidence type="ECO:0000313" key="3">
    <source>
        <dbReference type="EMBL" id="PJC23164.1"/>
    </source>
</evidence>
<sequence>MLREAQETNFEEPSRGGQASRRSLARVFPKRSPAVSEPTTRQRRDGGTGRSRARKPLTPVPKPERLASLQDESRETRASTSEKFGFRAKTMEKKGIELLEKAPPSKLKQTIVATTKKVGLPLAIAIQLIFLTLLGFYFKLNWDLNALSASIDEKETVLEQGKELETLFRRTQNKLETIAAVKEDFCYPCALKILGKITPALVNFNTVIIEGEKLSIVAETFHGPSLALFVANLLEEKAIKEVVITSGSLSEDGRFNFTMELWFNKAEVTQND</sequence>
<evidence type="ECO:0000256" key="1">
    <source>
        <dbReference type="SAM" id="MobiDB-lite"/>
    </source>
</evidence>
<comment type="caution">
    <text evidence="3">The sequence shown here is derived from an EMBL/GenBank/DDBJ whole genome shotgun (WGS) entry which is preliminary data.</text>
</comment>
<dbReference type="Proteomes" id="UP000228781">
    <property type="component" value="Unassembled WGS sequence"/>
</dbReference>
<proteinExistence type="predicted"/>
<protein>
    <submittedName>
        <fullName evidence="3">Uncharacterized protein</fullName>
    </submittedName>
</protein>
<feature type="transmembrane region" description="Helical" evidence="2">
    <location>
        <begin position="118"/>
        <end position="138"/>
    </location>
</feature>
<name>A0A2M8EKB4_UNCKA</name>
<gene>
    <name evidence="3" type="ORF">CO059_00355</name>
</gene>
<keyword evidence="2" id="KW-0812">Transmembrane</keyword>
<feature type="region of interest" description="Disordered" evidence="1">
    <location>
        <begin position="1"/>
        <end position="84"/>
    </location>
</feature>
<evidence type="ECO:0000313" key="4">
    <source>
        <dbReference type="Proteomes" id="UP000228781"/>
    </source>
</evidence>
<accession>A0A2M8EKB4</accession>
<evidence type="ECO:0000256" key="2">
    <source>
        <dbReference type="SAM" id="Phobius"/>
    </source>
</evidence>
<dbReference type="EMBL" id="PFSK01000007">
    <property type="protein sequence ID" value="PJC23164.1"/>
    <property type="molecule type" value="Genomic_DNA"/>
</dbReference>
<organism evidence="3 4">
    <name type="scientific">candidate division WWE3 bacterium CG_4_9_14_0_2_um_filter_48_10</name>
    <dbReference type="NCBI Taxonomy" id="1975078"/>
    <lineage>
        <taxon>Bacteria</taxon>
        <taxon>Katanobacteria</taxon>
    </lineage>
</organism>
<keyword evidence="2" id="KW-1133">Transmembrane helix</keyword>
<reference evidence="4" key="1">
    <citation type="submission" date="2017-09" db="EMBL/GenBank/DDBJ databases">
        <title>Depth-based differentiation of microbial function through sediment-hosted aquifers and enrichment of novel symbionts in the deep terrestrial subsurface.</title>
        <authorList>
            <person name="Probst A.J."/>
            <person name="Ladd B."/>
            <person name="Jarett J.K."/>
            <person name="Geller-Mcgrath D.E."/>
            <person name="Sieber C.M.K."/>
            <person name="Emerson J.B."/>
            <person name="Anantharaman K."/>
            <person name="Thomas B.C."/>
            <person name="Malmstrom R."/>
            <person name="Stieglmeier M."/>
            <person name="Klingl A."/>
            <person name="Woyke T."/>
            <person name="Ryan C.M."/>
            <person name="Banfield J.F."/>
        </authorList>
    </citation>
    <scope>NUCLEOTIDE SEQUENCE [LARGE SCALE GENOMIC DNA]</scope>
</reference>